<keyword evidence="6" id="KW-1185">Reference proteome</keyword>
<dbReference type="OrthoDB" id="6020060at2759"/>
<evidence type="ECO:0000256" key="3">
    <source>
        <dbReference type="SAM" id="MobiDB-lite"/>
    </source>
</evidence>
<feature type="domain" description="DUF3456" evidence="4">
    <location>
        <begin position="48"/>
        <end position="202"/>
    </location>
</feature>
<comment type="caution">
    <text evidence="5">The sequence shown here is derived from an EMBL/GenBank/DDBJ whole genome shotgun (WGS) entry which is preliminary data.</text>
</comment>
<dbReference type="InterPro" id="IPR021852">
    <property type="entry name" value="DUF3456"/>
</dbReference>
<evidence type="ECO:0000313" key="6">
    <source>
        <dbReference type="Proteomes" id="UP000326759"/>
    </source>
</evidence>
<proteinExistence type="inferred from homology"/>
<dbReference type="PANTHER" id="PTHR15382:SF8">
    <property type="entry name" value="CANOPY B"/>
    <property type="match status" value="1"/>
</dbReference>
<evidence type="ECO:0000259" key="4">
    <source>
        <dbReference type="Pfam" id="PF11938"/>
    </source>
</evidence>
<evidence type="ECO:0000313" key="5">
    <source>
        <dbReference type="EMBL" id="KAB7507535.1"/>
    </source>
</evidence>
<protein>
    <submittedName>
        <fullName evidence="5">Ankyrin repeat and BTB/POZ domain-containing protein 2</fullName>
    </submittedName>
</protein>
<name>A0A5N5TMY9_9CRUS</name>
<reference evidence="5 6" key="1">
    <citation type="journal article" date="2019" name="PLoS Biol.">
        <title>Sex chromosomes control vertical transmission of feminizing Wolbachia symbionts in an isopod.</title>
        <authorList>
            <person name="Becking T."/>
            <person name="Chebbi M.A."/>
            <person name="Giraud I."/>
            <person name="Moumen B."/>
            <person name="Laverre T."/>
            <person name="Caubet Y."/>
            <person name="Peccoud J."/>
            <person name="Gilbert C."/>
            <person name="Cordaux R."/>
        </authorList>
    </citation>
    <scope>NUCLEOTIDE SEQUENCE [LARGE SCALE GENOMIC DNA]</scope>
    <source>
        <strain evidence="5">ANa2</strain>
        <tissue evidence="5">Whole body excluding digestive tract and cuticle</tissue>
    </source>
</reference>
<dbReference type="EMBL" id="SEYY01000302">
    <property type="protein sequence ID" value="KAB7507535.1"/>
    <property type="molecule type" value="Genomic_DNA"/>
</dbReference>
<dbReference type="Pfam" id="PF11938">
    <property type="entry name" value="DUF3456"/>
    <property type="match status" value="1"/>
</dbReference>
<dbReference type="PANTHER" id="PTHR15382">
    <property type="entry name" value="CTG4A-RELATED"/>
    <property type="match status" value="1"/>
</dbReference>
<feature type="compositionally biased region" description="Basic and acidic residues" evidence="3">
    <location>
        <begin position="215"/>
        <end position="233"/>
    </location>
</feature>
<comment type="similarity">
    <text evidence="1">Belongs to the canopy family.</text>
</comment>
<feature type="non-terminal residue" evidence="5">
    <location>
        <position position="1"/>
    </location>
</feature>
<evidence type="ECO:0000256" key="1">
    <source>
        <dbReference type="ARBA" id="ARBA00007285"/>
    </source>
</evidence>
<gene>
    <name evidence="5" type="primary">Abtb2</name>
    <name evidence="5" type="ORF">Anas_07406</name>
</gene>
<feature type="region of interest" description="Disordered" evidence="3">
    <location>
        <begin position="207"/>
        <end position="233"/>
    </location>
</feature>
<dbReference type="Proteomes" id="UP000326759">
    <property type="component" value="Unassembled WGS sequence"/>
</dbReference>
<keyword evidence="2" id="KW-0732">Signal</keyword>
<sequence>LLIIYFQQFRKMKLIFCLQFGLILFSYFTFSSAGDLEEEKYGVIFANECEVCKLVTKEVTELLESHDSSDVIETGYNIDSKNKKKTKYNKSELRLVEVLEDTCNGMSDYRVHKERKDSTRWAKSMSQTFKTLHGLVDKGVKVELGIPMELWDEPSAEVGQLKTQCEQFLEDHEDLINNWYFGDQHSPLQSHVCESILKDKKCLSEPYGEEISSSDSEKDEGSSEPNTREKSEL</sequence>
<evidence type="ECO:0000256" key="2">
    <source>
        <dbReference type="ARBA" id="ARBA00022729"/>
    </source>
</evidence>
<dbReference type="AlphaFoldDB" id="A0A5N5TMY9"/>
<organism evidence="5 6">
    <name type="scientific">Armadillidium nasatum</name>
    <dbReference type="NCBI Taxonomy" id="96803"/>
    <lineage>
        <taxon>Eukaryota</taxon>
        <taxon>Metazoa</taxon>
        <taxon>Ecdysozoa</taxon>
        <taxon>Arthropoda</taxon>
        <taxon>Crustacea</taxon>
        <taxon>Multicrustacea</taxon>
        <taxon>Malacostraca</taxon>
        <taxon>Eumalacostraca</taxon>
        <taxon>Peracarida</taxon>
        <taxon>Isopoda</taxon>
        <taxon>Oniscidea</taxon>
        <taxon>Crinocheta</taxon>
        <taxon>Armadillidiidae</taxon>
        <taxon>Armadillidium</taxon>
    </lineage>
</organism>
<accession>A0A5N5TMY9</accession>